<name>A0A8J5N7C2_HOMAM</name>
<sequence length="89" mass="10116">MAWLRDDFLLWVPRIWLIEQIPGPKGLPILGNALDVNVEPREFFLLVCEYCDFGNIARIWIGPLPYILVSEAKSAEVVHRVAPLTLCLA</sequence>
<dbReference type="GO" id="GO:0005506">
    <property type="term" value="F:iron ion binding"/>
    <property type="evidence" value="ECO:0007669"/>
    <property type="project" value="InterPro"/>
</dbReference>
<evidence type="ECO:0000313" key="3">
    <source>
        <dbReference type="Proteomes" id="UP000747542"/>
    </source>
</evidence>
<evidence type="ECO:0000256" key="1">
    <source>
        <dbReference type="ARBA" id="ARBA00023033"/>
    </source>
</evidence>
<dbReference type="GO" id="GO:0016705">
    <property type="term" value="F:oxidoreductase activity, acting on paired donors, with incorporation or reduction of molecular oxygen"/>
    <property type="evidence" value="ECO:0007669"/>
    <property type="project" value="InterPro"/>
</dbReference>
<dbReference type="Proteomes" id="UP000747542">
    <property type="component" value="Unassembled WGS sequence"/>
</dbReference>
<dbReference type="GO" id="GO:0004497">
    <property type="term" value="F:monooxygenase activity"/>
    <property type="evidence" value="ECO:0007669"/>
    <property type="project" value="UniProtKB-KW"/>
</dbReference>
<proteinExistence type="predicted"/>
<keyword evidence="1" id="KW-0560">Oxidoreductase</keyword>
<dbReference type="InterPro" id="IPR036396">
    <property type="entry name" value="Cyt_P450_sf"/>
</dbReference>
<protein>
    <submittedName>
        <fullName evidence="2">Cytochrome P450 313a3-like</fullName>
    </submittedName>
</protein>
<keyword evidence="1" id="KW-0503">Monooxygenase</keyword>
<evidence type="ECO:0000313" key="2">
    <source>
        <dbReference type="EMBL" id="KAG7175071.1"/>
    </source>
</evidence>
<organism evidence="2 3">
    <name type="scientific">Homarus americanus</name>
    <name type="common">American lobster</name>
    <dbReference type="NCBI Taxonomy" id="6706"/>
    <lineage>
        <taxon>Eukaryota</taxon>
        <taxon>Metazoa</taxon>
        <taxon>Ecdysozoa</taxon>
        <taxon>Arthropoda</taxon>
        <taxon>Crustacea</taxon>
        <taxon>Multicrustacea</taxon>
        <taxon>Malacostraca</taxon>
        <taxon>Eumalacostraca</taxon>
        <taxon>Eucarida</taxon>
        <taxon>Decapoda</taxon>
        <taxon>Pleocyemata</taxon>
        <taxon>Astacidea</taxon>
        <taxon>Nephropoidea</taxon>
        <taxon>Nephropidae</taxon>
        <taxon>Homarus</taxon>
    </lineage>
</organism>
<keyword evidence="3" id="KW-1185">Reference proteome</keyword>
<accession>A0A8J5N7C2</accession>
<comment type="caution">
    <text evidence="2">The sequence shown here is derived from an EMBL/GenBank/DDBJ whole genome shotgun (WGS) entry which is preliminary data.</text>
</comment>
<dbReference type="AlphaFoldDB" id="A0A8J5N7C2"/>
<gene>
    <name evidence="2" type="primary">Cyp313a3-L</name>
    <name evidence="2" type="ORF">Hamer_G015291</name>
</gene>
<dbReference type="Gene3D" id="1.10.630.10">
    <property type="entry name" value="Cytochrome P450"/>
    <property type="match status" value="1"/>
</dbReference>
<dbReference type="SUPFAM" id="SSF48264">
    <property type="entry name" value="Cytochrome P450"/>
    <property type="match status" value="1"/>
</dbReference>
<dbReference type="GO" id="GO:0020037">
    <property type="term" value="F:heme binding"/>
    <property type="evidence" value="ECO:0007669"/>
    <property type="project" value="InterPro"/>
</dbReference>
<reference evidence="2" key="1">
    <citation type="journal article" date="2021" name="Sci. Adv.">
        <title>The American lobster genome reveals insights on longevity, neural, and immune adaptations.</title>
        <authorList>
            <person name="Polinski J.M."/>
            <person name="Zimin A.V."/>
            <person name="Clark K.F."/>
            <person name="Kohn A.B."/>
            <person name="Sadowski N."/>
            <person name="Timp W."/>
            <person name="Ptitsyn A."/>
            <person name="Khanna P."/>
            <person name="Romanova D.Y."/>
            <person name="Williams P."/>
            <person name="Greenwood S.J."/>
            <person name="Moroz L.L."/>
            <person name="Walt D.R."/>
            <person name="Bodnar A.G."/>
        </authorList>
    </citation>
    <scope>NUCLEOTIDE SEQUENCE</scope>
    <source>
        <strain evidence="2">GMGI-L3</strain>
    </source>
</reference>
<dbReference type="EMBL" id="JAHLQT010006356">
    <property type="protein sequence ID" value="KAG7175071.1"/>
    <property type="molecule type" value="Genomic_DNA"/>
</dbReference>